<evidence type="ECO:0000313" key="9">
    <source>
        <dbReference type="EMBL" id="KAG7387173.1"/>
    </source>
</evidence>
<comment type="cofactor">
    <cofactor evidence="1">
        <name>Zn(2+)</name>
        <dbReference type="ChEBI" id="CHEBI:29105"/>
    </cofactor>
</comment>
<feature type="region of interest" description="Disordered" evidence="6">
    <location>
        <begin position="1"/>
        <end position="58"/>
    </location>
</feature>
<dbReference type="AlphaFoldDB" id="A0A8T1W4X1"/>
<dbReference type="GO" id="GO:0046872">
    <property type="term" value="F:metal ion binding"/>
    <property type="evidence" value="ECO:0007669"/>
    <property type="project" value="UniProtKB-KW"/>
</dbReference>
<dbReference type="EMBL" id="JAGDFL010000485">
    <property type="protein sequence ID" value="KAG7387173.1"/>
    <property type="molecule type" value="Genomic_DNA"/>
</dbReference>
<gene>
    <name evidence="9" type="ORF">PHYBOEH_008347</name>
</gene>
<keyword evidence="5" id="KW-0560">Oxidoreductase</keyword>
<dbReference type="Pfam" id="PF08240">
    <property type="entry name" value="ADH_N"/>
    <property type="match status" value="1"/>
</dbReference>
<proteinExistence type="inferred from homology"/>
<dbReference type="Proteomes" id="UP000693981">
    <property type="component" value="Unassembled WGS sequence"/>
</dbReference>
<feature type="compositionally biased region" description="Low complexity" evidence="6">
    <location>
        <begin position="1"/>
        <end position="30"/>
    </location>
</feature>
<keyword evidence="10" id="KW-1185">Reference proteome</keyword>
<dbReference type="InterPro" id="IPR013154">
    <property type="entry name" value="ADH-like_N"/>
</dbReference>
<dbReference type="PANTHER" id="PTHR43350:SF2">
    <property type="entry name" value="GROES-LIKE ZINC-BINDING ALCOHOL DEHYDROGENASE FAMILY PROTEIN"/>
    <property type="match status" value="1"/>
</dbReference>
<reference evidence="9" key="1">
    <citation type="submission" date="2021-02" db="EMBL/GenBank/DDBJ databases">
        <authorList>
            <person name="Palmer J.M."/>
        </authorList>
    </citation>
    <scope>NUCLEOTIDE SEQUENCE</scope>
    <source>
        <strain evidence="9">SCRP23</strain>
    </source>
</reference>
<evidence type="ECO:0000256" key="3">
    <source>
        <dbReference type="ARBA" id="ARBA00022723"/>
    </source>
</evidence>
<name>A0A8T1W4X1_9STRA</name>
<feature type="domain" description="Alcohol dehydrogenase-like N-terminal" evidence="8">
    <location>
        <begin position="390"/>
        <end position="522"/>
    </location>
</feature>
<evidence type="ECO:0000256" key="6">
    <source>
        <dbReference type="SAM" id="MobiDB-lite"/>
    </source>
</evidence>
<feature type="domain" description="Alcohol dehydrogenase-like C-terminal" evidence="7">
    <location>
        <begin position="561"/>
        <end position="679"/>
    </location>
</feature>
<dbReference type="Pfam" id="PF00107">
    <property type="entry name" value="ADH_zinc_N"/>
    <property type="match status" value="1"/>
</dbReference>
<accession>A0A8T1W4X1</accession>
<evidence type="ECO:0000259" key="7">
    <source>
        <dbReference type="Pfam" id="PF00107"/>
    </source>
</evidence>
<dbReference type="OrthoDB" id="3941538at2759"/>
<evidence type="ECO:0000256" key="4">
    <source>
        <dbReference type="ARBA" id="ARBA00022833"/>
    </source>
</evidence>
<keyword evidence="3" id="KW-0479">Metal-binding</keyword>
<organism evidence="9 10">
    <name type="scientific">Phytophthora boehmeriae</name>
    <dbReference type="NCBI Taxonomy" id="109152"/>
    <lineage>
        <taxon>Eukaryota</taxon>
        <taxon>Sar</taxon>
        <taxon>Stramenopiles</taxon>
        <taxon>Oomycota</taxon>
        <taxon>Peronosporomycetes</taxon>
        <taxon>Peronosporales</taxon>
        <taxon>Peronosporaceae</taxon>
        <taxon>Phytophthora</taxon>
    </lineage>
</organism>
<keyword evidence="4" id="KW-0862">Zinc</keyword>
<evidence type="ECO:0000259" key="8">
    <source>
        <dbReference type="Pfam" id="PF08240"/>
    </source>
</evidence>
<comment type="caution">
    <text evidence="9">The sequence shown here is derived from an EMBL/GenBank/DDBJ whole genome shotgun (WGS) entry which is preliminary data.</text>
</comment>
<sequence>MAMASPLGSGSSSSRRSSSDSVDSTASSPSGLKKRKLAPLRLQLSDHSESSPTSRKRRSILNDELSDHDMEDVHCIARTPSKQMSIANLITSPPTPNSSDDSFWAATSALADVTIKPEKMEQDVDMIEEDRRRPASSSSNIPAAFLATQAFASPRDFFISPQVFSPGTAVAPETAVPMEKAHVVCTLCQVTMGNRVYSLKRHLFRHHPQVFRVENAPGLVKKAESPPMKQLKREPNDWMGNKGLGDQFAVQLKEKNAANLSFAAMKRGKMDTDLGNTSPVLVEARHNDAFVDWLRSDVIPMKAVQSQLFRDFLALVNPKFKMPQVIVQPQQLHKLSMSSGGSAVKQCPGWSRVESGGEEYAEPRFMKGLCLQGNGMPPQLVTNLVVPTPGPQEALIEVIRAGICGTDLQMIDNYKAGFKGALGHEFVGIVRELGTQYTGDSQTQDAWIGKRVVGEINIPCDASTCTTCSGCTAKDNNDMLTRAEILRRNHCPNRSCLGIVKKDGAFAEYITLPLANLYKVPDGIMDSHAVFAEPLAAACRILEQQIIQRSDHVVVLGDGKLGLVVAEVLHATGAAKSVTLVGKHREKLALAKHFVNAVYALNRGEEVAGLADRIVREAAPFDVCVESTGTPGGIAMAVKLVRERGTVIMKSTCSAKRSPVDMISVQRKRLRIVGSRCGPIPWALRLLQQRKIDVQKYIHGVYPLERAEAALAHAATRGTLKIQFIIK</sequence>
<evidence type="ECO:0000256" key="5">
    <source>
        <dbReference type="ARBA" id="ARBA00023002"/>
    </source>
</evidence>
<evidence type="ECO:0000256" key="1">
    <source>
        <dbReference type="ARBA" id="ARBA00001947"/>
    </source>
</evidence>
<evidence type="ECO:0000313" key="10">
    <source>
        <dbReference type="Proteomes" id="UP000693981"/>
    </source>
</evidence>
<evidence type="ECO:0000256" key="2">
    <source>
        <dbReference type="ARBA" id="ARBA00008072"/>
    </source>
</evidence>
<dbReference type="InterPro" id="IPR013149">
    <property type="entry name" value="ADH-like_C"/>
</dbReference>
<dbReference type="CDD" id="cd08242">
    <property type="entry name" value="MDR_like"/>
    <property type="match status" value="1"/>
</dbReference>
<comment type="similarity">
    <text evidence="2">Belongs to the zinc-containing alcohol dehydrogenase family.</text>
</comment>
<protein>
    <submittedName>
        <fullName evidence="9">Uncharacterized protein</fullName>
    </submittedName>
</protein>
<dbReference type="PANTHER" id="PTHR43350">
    <property type="entry name" value="NAD-DEPENDENT ALCOHOL DEHYDROGENASE"/>
    <property type="match status" value="1"/>
</dbReference>
<dbReference type="GO" id="GO:0016491">
    <property type="term" value="F:oxidoreductase activity"/>
    <property type="evidence" value="ECO:0007669"/>
    <property type="project" value="UniProtKB-KW"/>
</dbReference>